<evidence type="ECO:0000256" key="1">
    <source>
        <dbReference type="SAM" id="MobiDB-lite"/>
    </source>
</evidence>
<feature type="compositionally biased region" description="Polar residues" evidence="1">
    <location>
        <begin position="64"/>
        <end position="74"/>
    </location>
</feature>
<accession>A0A143BTT7</accession>
<protein>
    <submittedName>
        <fullName evidence="2">Uncharacterized protein</fullName>
    </submittedName>
</protein>
<feature type="region of interest" description="Disordered" evidence="1">
    <location>
        <begin position="32"/>
        <end position="76"/>
    </location>
</feature>
<dbReference type="Proteomes" id="UP000076096">
    <property type="component" value="Chromosome"/>
</dbReference>
<reference evidence="3" key="1">
    <citation type="submission" date="2016-04" db="EMBL/GenBank/DDBJ databases">
        <authorList>
            <person name="Zhang B."/>
        </authorList>
    </citation>
    <scope>NUCLEOTIDE SEQUENCE [LARGE SCALE GENOMIC DNA]</scope>
    <source>
        <strain evidence="3">S10</strain>
    </source>
</reference>
<proteinExistence type="predicted"/>
<evidence type="ECO:0000313" key="3">
    <source>
        <dbReference type="Proteomes" id="UP000076096"/>
    </source>
</evidence>
<evidence type="ECO:0000313" key="2">
    <source>
        <dbReference type="EMBL" id="AMW08636.1"/>
    </source>
</evidence>
<gene>
    <name evidence="2" type="ORF">A4E84_03395</name>
</gene>
<dbReference type="AlphaFoldDB" id="A0A143BTT7"/>
<dbReference type="EMBL" id="CP015098">
    <property type="protein sequence ID" value="AMW08636.1"/>
    <property type="molecule type" value="Genomic_DNA"/>
</dbReference>
<keyword evidence="3" id="KW-1185">Reference proteome</keyword>
<dbReference type="KEGG" id="stsi:A4E84_03395"/>
<name>A0A143BTT7_9ACTN</name>
<sequence>MPKLPSVWKGGWLQNRLGSVLYVSRPRSMIPARCPSPGRAKRAARQGQVHERRLSPDTVPAVNGTPSFSPQRALSETRAAAAKSGVLGVI</sequence>
<organism evidence="2 3">
    <name type="scientific">Streptomyces qaidamensis</name>
    <dbReference type="NCBI Taxonomy" id="1783515"/>
    <lineage>
        <taxon>Bacteria</taxon>
        <taxon>Bacillati</taxon>
        <taxon>Actinomycetota</taxon>
        <taxon>Actinomycetes</taxon>
        <taxon>Kitasatosporales</taxon>
        <taxon>Streptomycetaceae</taxon>
        <taxon>Streptomyces</taxon>
        <taxon>Streptomyces aurantiacus group</taxon>
    </lineage>
</organism>